<feature type="transmembrane region" description="Helical" evidence="1">
    <location>
        <begin position="163"/>
        <end position="189"/>
    </location>
</feature>
<feature type="transmembrane region" description="Helical" evidence="1">
    <location>
        <begin position="7"/>
        <end position="24"/>
    </location>
</feature>
<accession>A0ABN3Z2G9</accession>
<evidence type="ECO:0000256" key="1">
    <source>
        <dbReference type="SAM" id="Phobius"/>
    </source>
</evidence>
<keyword evidence="1" id="KW-1133">Transmembrane helix</keyword>
<dbReference type="InterPro" id="IPR003675">
    <property type="entry name" value="Rce1/LyrA-like_dom"/>
</dbReference>
<feature type="transmembrane region" description="Helical" evidence="1">
    <location>
        <begin position="134"/>
        <end position="151"/>
    </location>
</feature>
<proteinExistence type="predicted"/>
<evidence type="ECO:0000259" key="2">
    <source>
        <dbReference type="Pfam" id="PF02517"/>
    </source>
</evidence>
<evidence type="ECO:0000313" key="4">
    <source>
        <dbReference type="Proteomes" id="UP000002064"/>
    </source>
</evidence>
<keyword evidence="1" id="KW-0812">Transmembrane</keyword>
<feature type="domain" description="CAAX prenyl protease 2/Lysostaphin resistance protein A-like" evidence="2">
    <location>
        <begin position="107"/>
        <end position="189"/>
    </location>
</feature>
<keyword evidence="1" id="KW-0472">Membrane</keyword>
<feature type="transmembrane region" description="Helical" evidence="1">
    <location>
        <begin position="105"/>
        <end position="125"/>
    </location>
</feature>
<protein>
    <submittedName>
        <fullName evidence="3">Abortive infection protein</fullName>
    </submittedName>
</protein>
<keyword evidence="4" id="KW-1185">Reference proteome</keyword>
<dbReference type="EMBL" id="CP002032">
    <property type="protein sequence ID" value="ADH60240.1"/>
    <property type="molecule type" value="Genomic_DNA"/>
</dbReference>
<gene>
    <name evidence="3" type="ordered locus">Tmath_0476</name>
</gene>
<sequence length="195" mass="22774">MNILKELLIYLVTFFILLTKVLKWDKNIALKLYISLLILAAWINVLYAYNSNIQFTGTLSITILLVVSITSLVYYVLDFMLINIIKSDVLILDIAYYFKGRVKMLEFLTSVIIGILEELVFRLYLIESSIKMEFLLLILSSMCFGMVHIFFSKYDVLSKMVMGLVLGYIFIQTHNILYPITFHMIYNWFALKKKG</sequence>
<reference evidence="3 4" key="1">
    <citation type="submission" date="2010-05" db="EMBL/GenBank/DDBJ databases">
        <title>Complete sequence of Thermoanaerobacter mathranii subsp. mathranii mathranii str. A3.</title>
        <authorList>
            <consortium name="US DOE Joint Genome Institute"/>
            <person name="Lucas S."/>
            <person name="Copeland A."/>
            <person name="Lapidus A."/>
            <person name="Cheng J.-F."/>
            <person name="Bruce D."/>
            <person name="Goodwin L."/>
            <person name="Pitluck S."/>
            <person name="Held B."/>
            <person name="Detter J.C."/>
            <person name="Han C."/>
            <person name="Tapia R."/>
            <person name="Land M."/>
            <person name="Hauser L."/>
            <person name="Kyrpides N."/>
            <person name="Mikhailova N."/>
            <person name="Zhou J."/>
            <person name="Hemme C."/>
            <person name="Woyke T."/>
        </authorList>
    </citation>
    <scope>NUCLEOTIDE SEQUENCE [LARGE SCALE GENOMIC DNA]</scope>
    <source>
        <strain evidence="3 4">A3</strain>
    </source>
</reference>
<evidence type="ECO:0000313" key="3">
    <source>
        <dbReference type="EMBL" id="ADH60240.1"/>
    </source>
</evidence>
<name>A0ABN3Z2G9_THEM3</name>
<dbReference type="Pfam" id="PF02517">
    <property type="entry name" value="Rce1-like"/>
    <property type="match status" value="1"/>
</dbReference>
<dbReference type="RefSeq" id="WP_013149834.1">
    <property type="nucleotide sequence ID" value="NC_014209.1"/>
</dbReference>
<dbReference type="Proteomes" id="UP000002064">
    <property type="component" value="Chromosome"/>
</dbReference>
<feature type="transmembrane region" description="Helical" evidence="1">
    <location>
        <begin position="61"/>
        <end position="85"/>
    </location>
</feature>
<organism evidence="3 4">
    <name type="scientific">Thermoanaerobacter mathranii subsp. mathranii (strain DSM 11426 / CCUG 53645 / CIP 108742 / A3)</name>
    <dbReference type="NCBI Taxonomy" id="583358"/>
    <lineage>
        <taxon>Bacteria</taxon>
        <taxon>Bacillati</taxon>
        <taxon>Bacillota</taxon>
        <taxon>Clostridia</taxon>
        <taxon>Thermoanaerobacterales</taxon>
        <taxon>Thermoanaerobacteraceae</taxon>
        <taxon>Thermoanaerobacter</taxon>
    </lineage>
</organism>
<feature type="transmembrane region" description="Helical" evidence="1">
    <location>
        <begin position="30"/>
        <end position="49"/>
    </location>
</feature>